<organism evidence="1 2">
    <name type="scientific">Helicoverpa armigera</name>
    <name type="common">Cotton bollworm</name>
    <name type="synonym">Heliothis armigera</name>
    <dbReference type="NCBI Taxonomy" id="29058"/>
    <lineage>
        <taxon>Eukaryota</taxon>
        <taxon>Metazoa</taxon>
        <taxon>Ecdysozoa</taxon>
        <taxon>Arthropoda</taxon>
        <taxon>Hexapoda</taxon>
        <taxon>Insecta</taxon>
        <taxon>Pterygota</taxon>
        <taxon>Neoptera</taxon>
        <taxon>Endopterygota</taxon>
        <taxon>Lepidoptera</taxon>
        <taxon>Glossata</taxon>
        <taxon>Ditrysia</taxon>
        <taxon>Noctuoidea</taxon>
        <taxon>Noctuidae</taxon>
        <taxon>Heliothinae</taxon>
        <taxon>Helicoverpa</taxon>
    </lineage>
</organism>
<name>A0A2W1BXJ7_HELAM</name>
<sequence length="222" mass="25128">MLVSLTAISARFTINLLLFSCIHSYLAERHYKRSNANGNVFNLLLGLYKINPLKGSDVYRSFSDKLLLGRSEKVQGYKANSDEIGKGQLKESLNEIEKIIHLTTKKPSSTFVKPAYDVDDVSTENFKVDIVVNEKYMVKDDMRRIEDEDDFNSILGHLSSNEVKDIPVTKLLPVNATSAFEPFYEIVDNNVPSSNNFEFRDKSLDEAPSDTKIEEVPEVIVL</sequence>
<protein>
    <submittedName>
        <fullName evidence="1">Uncharacterized protein</fullName>
    </submittedName>
</protein>
<gene>
    <name evidence="1" type="primary">HaOG202270</name>
    <name evidence="1" type="ORF">B5X24_HaOG202270</name>
</gene>
<proteinExistence type="predicted"/>
<dbReference type="EMBL" id="KZ149905">
    <property type="protein sequence ID" value="PZC78364.1"/>
    <property type="molecule type" value="Genomic_DNA"/>
</dbReference>
<accession>A0A2W1BXJ7</accession>
<evidence type="ECO:0000313" key="2">
    <source>
        <dbReference type="Proteomes" id="UP000249218"/>
    </source>
</evidence>
<evidence type="ECO:0000313" key="1">
    <source>
        <dbReference type="EMBL" id="PZC78364.1"/>
    </source>
</evidence>
<keyword evidence="2" id="KW-1185">Reference proteome</keyword>
<reference evidence="1 2" key="1">
    <citation type="journal article" date="2017" name="BMC Biol.">
        <title>Genomic innovations, transcriptional plasticity and gene loss underlying the evolution and divergence of two highly polyphagous and invasive Helicoverpa pest species.</title>
        <authorList>
            <person name="Pearce S.L."/>
            <person name="Clarke D.F."/>
            <person name="East P.D."/>
            <person name="Elfekih S."/>
            <person name="Gordon K.H."/>
            <person name="Jermiin L.S."/>
            <person name="McGaughran A."/>
            <person name="Oakeshott J.G."/>
            <person name="Papanikolaou A."/>
            <person name="Perera O.P."/>
            <person name="Rane R.V."/>
            <person name="Richards S."/>
            <person name="Tay W.T."/>
            <person name="Walsh T.K."/>
            <person name="Anderson A."/>
            <person name="Anderson C.J."/>
            <person name="Asgari S."/>
            <person name="Board P.G."/>
            <person name="Bretschneider A."/>
            <person name="Campbell P.M."/>
            <person name="Chertemps T."/>
            <person name="Christeller J.T."/>
            <person name="Coppin C.W."/>
            <person name="Downes S.J."/>
            <person name="Duan G."/>
            <person name="Farnsworth C.A."/>
            <person name="Good R.T."/>
            <person name="Han L.B."/>
            <person name="Han Y.C."/>
            <person name="Hatje K."/>
            <person name="Horne I."/>
            <person name="Huang Y.P."/>
            <person name="Hughes D.S."/>
            <person name="Jacquin-Joly E."/>
            <person name="James W."/>
            <person name="Jhangiani S."/>
            <person name="Kollmar M."/>
            <person name="Kuwar S.S."/>
            <person name="Li S."/>
            <person name="Liu N.Y."/>
            <person name="Maibeche M.T."/>
            <person name="Miller J.R."/>
            <person name="Montagne N."/>
            <person name="Perry T."/>
            <person name="Qu J."/>
            <person name="Song S.V."/>
            <person name="Sutton G.G."/>
            <person name="Vogel H."/>
            <person name="Walenz B.P."/>
            <person name="Xu W."/>
            <person name="Zhang H.J."/>
            <person name="Zou Z."/>
            <person name="Batterham P."/>
            <person name="Edwards O.R."/>
            <person name="Feyereisen R."/>
            <person name="Gibbs R.A."/>
            <person name="Heckel D.G."/>
            <person name="McGrath A."/>
            <person name="Robin C."/>
            <person name="Scherer S.E."/>
            <person name="Worley K.C."/>
            <person name="Wu Y.D."/>
        </authorList>
    </citation>
    <scope>NUCLEOTIDE SEQUENCE [LARGE SCALE GENOMIC DNA]</scope>
    <source>
        <strain evidence="1">Harm_GR_Male_#8</strain>
        <tissue evidence="1">Whole organism</tissue>
    </source>
</reference>
<dbReference type="Proteomes" id="UP000249218">
    <property type="component" value="Unassembled WGS sequence"/>
</dbReference>
<dbReference type="AlphaFoldDB" id="A0A2W1BXJ7"/>